<evidence type="ECO:0000313" key="1">
    <source>
        <dbReference type="EMBL" id="RZT02241.1"/>
    </source>
</evidence>
<dbReference type="EMBL" id="SGXF01000001">
    <property type="protein sequence ID" value="RZT02241.1"/>
    <property type="molecule type" value="Genomic_DNA"/>
</dbReference>
<dbReference type="InterPro" id="IPR006439">
    <property type="entry name" value="HAD-SF_hydro_IA"/>
</dbReference>
<dbReference type="SFLD" id="SFLDG01129">
    <property type="entry name" value="C1.5:_HAD__Beta-PGM__Phosphata"/>
    <property type="match status" value="1"/>
</dbReference>
<dbReference type="AlphaFoldDB" id="A0A4Q7PMR3"/>
<accession>A0A4Q7PMR3</accession>
<name>A0A4Q7PMR3_9FIRM</name>
<keyword evidence="1" id="KW-0378">Hydrolase</keyword>
<dbReference type="Gene3D" id="1.10.150.240">
    <property type="entry name" value="Putative phosphatase, domain 2"/>
    <property type="match status" value="1"/>
</dbReference>
<evidence type="ECO:0000313" key="2">
    <source>
        <dbReference type="Proteomes" id="UP000292927"/>
    </source>
</evidence>
<protein>
    <submittedName>
        <fullName evidence="1">Putative hydrolase of the HAD superfamily</fullName>
    </submittedName>
</protein>
<dbReference type="Proteomes" id="UP000292927">
    <property type="component" value="Unassembled WGS sequence"/>
</dbReference>
<dbReference type="PANTHER" id="PTHR43611:SF3">
    <property type="entry name" value="FLAVIN MONONUCLEOTIDE HYDROLASE 1, CHLOROPLATIC"/>
    <property type="match status" value="1"/>
</dbReference>
<dbReference type="PANTHER" id="PTHR43611">
    <property type="entry name" value="ALPHA-D-GLUCOSE 1-PHOSPHATE PHOSPHATASE"/>
    <property type="match status" value="1"/>
</dbReference>
<dbReference type="PRINTS" id="PR00413">
    <property type="entry name" value="HADHALOGNASE"/>
</dbReference>
<dbReference type="RefSeq" id="WP_130432439.1">
    <property type="nucleotide sequence ID" value="NZ_SGXF01000001.1"/>
</dbReference>
<dbReference type="Pfam" id="PF00702">
    <property type="entry name" value="Hydrolase"/>
    <property type="match status" value="1"/>
</dbReference>
<comment type="caution">
    <text evidence="1">The sequence shown here is derived from an EMBL/GenBank/DDBJ whole genome shotgun (WGS) entry which is preliminary data.</text>
</comment>
<dbReference type="NCBIfam" id="TIGR01509">
    <property type="entry name" value="HAD-SF-IA-v3"/>
    <property type="match status" value="1"/>
</dbReference>
<proteinExistence type="predicted"/>
<dbReference type="OrthoDB" id="9797415at2"/>
<reference evidence="1 2" key="1">
    <citation type="submission" date="2019-02" db="EMBL/GenBank/DDBJ databases">
        <title>Genomic Encyclopedia of Type Strains, Phase IV (KMG-IV): sequencing the most valuable type-strain genomes for metagenomic binning, comparative biology and taxonomic classification.</title>
        <authorList>
            <person name="Goeker M."/>
        </authorList>
    </citation>
    <scope>NUCLEOTIDE SEQUENCE [LARGE SCALE GENOMIC DNA]</scope>
    <source>
        <strain evidence="1 2">DSM 29486</strain>
    </source>
</reference>
<gene>
    <name evidence="1" type="ORF">EV209_0350</name>
</gene>
<organism evidence="1 2">
    <name type="scientific">Cuneatibacter caecimuris</name>
    <dbReference type="NCBI Taxonomy" id="1796618"/>
    <lineage>
        <taxon>Bacteria</taxon>
        <taxon>Bacillati</taxon>
        <taxon>Bacillota</taxon>
        <taxon>Clostridia</taxon>
        <taxon>Lachnospirales</taxon>
        <taxon>Lachnospiraceae</taxon>
        <taxon>Cuneatibacter</taxon>
    </lineage>
</organism>
<keyword evidence="2" id="KW-1185">Reference proteome</keyword>
<dbReference type="SUPFAM" id="SSF56784">
    <property type="entry name" value="HAD-like"/>
    <property type="match status" value="1"/>
</dbReference>
<dbReference type="InterPro" id="IPR023198">
    <property type="entry name" value="PGP-like_dom2"/>
</dbReference>
<dbReference type="InterPro" id="IPR023214">
    <property type="entry name" value="HAD_sf"/>
</dbReference>
<sequence length="201" mass="23520">MIRNIIFDIGNVLAGFHYKKYLDSLGLTENQRETVAGAVFEGPYWKEMDRGIWTEEEICQKCAELAPQEEKAIRKVFREGIEQLVEEYPFSEAWLKQLRERGYHVYLLSNYGERGFAWALEHFSFIRQAEDMVISYRENLLKPDEAIYRNMLKRFGIRPEETVFLDDTEANVQAAEKLGIRGIHVKSHEEAVRLLEAALKN</sequence>
<dbReference type="GO" id="GO:0016787">
    <property type="term" value="F:hydrolase activity"/>
    <property type="evidence" value="ECO:0007669"/>
    <property type="project" value="UniProtKB-KW"/>
</dbReference>
<dbReference type="CDD" id="cd02603">
    <property type="entry name" value="HAD_sEH-N_like"/>
    <property type="match status" value="1"/>
</dbReference>
<dbReference type="InterPro" id="IPR036412">
    <property type="entry name" value="HAD-like_sf"/>
</dbReference>
<dbReference type="Gene3D" id="3.40.50.1000">
    <property type="entry name" value="HAD superfamily/HAD-like"/>
    <property type="match status" value="1"/>
</dbReference>
<dbReference type="SFLD" id="SFLDS00003">
    <property type="entry name" value="Haloacid_Dehalogenase"/>
    <property type="match status" value="1"/>
</dbReference>